<evidence type="ECO:0000313" key="1">
    <source>
        <dbReference type="EMBL" id="TFK46387.1"/>
    </source>
</evidence>
<proteinExistence type="predicted"/>
<dbReference type="AlphaFoldDB" id="A0A5C3MNB5"/>
<dbReference type="Proteomes" id="UP000305948">
    <property type="component" value="Unassembled WGS sequence"/>
</dbReference>
<gene>
    <name evidence="1" type="ORF">OE88DRAFT_915895</name>
</gene>
<name>A0A5C3MNB5_9AGAM</name>
<sequence length="151" mass="17759">MPCFHWEAFRMLWEDLSKWCIHGKEDVRRTVEEIELSLWGIQTKGTEENIGRHPARTQSLVLHLSICPRQRYHVRKAAQAVRKMWDMWCCSKLCSNGGTSQNLFLQCHRRSPTSQSMKHQILNSTLYSPFNLPIPMATFTRGWSMRSLLPR</sequence>
<organism evidence="1 2">
    <name type="scientific">Heliocybe sulcata</name>
    <dbReference type="NCBI Taxonomy" id="5364"/>
    <lineage>
        <taxon>Eukaryota</taxon>
        <taxon>Fungi</taxon>
        <taxon>Dikarya</taxon>
        <taxon>Basidiomycota</taxon>
        <taxon>Agaricomycotina</taxon>
        <taxon>Agaricomycetes</taxon>
        <taxon>Gloeophyllales</taxon>
        <taxon>Gloeophyllaceae</taxon>
        <taxon>Heliocybe</taxon>
    </lineage>
</organism>
<keyword evidence="2" id="KW-1185">Reference proteome</keyword>
<accession>A0A5C3MNB5</accession>
<dbReference type="EMBL" id="ML213530">
    <property type="protein sequence ID" value="TFK46387.1"/>
    <property type="molecule type" value="Genomic_DNA"/>
</dbReference>
<reference evidence="1 2" key="1">
    <citation type="journal article" date="2019" name="Nat. Ecol. Evol.">
        <title>Megaphylogeny resolves global patterns of mushroom evolution.</title>
        <authorList>
            <person name="Varga T."/>
            <person name="Krizsan K."/>
            <person name="Foldi C."/>
            <person name="Dima B."/>
            <person name="Sanchez-Garcia M."/>
            <person name="Sanchez-Ramirez S."/>
            <person name="Szollosi G.J."/>
            <person name="Szarkandi J.G."/>
            <person name="Papp V."/>
            <person name="Albert L."/>
            <person name="Andreopoulos W."/>
            <person name="Angelini C."/>
            <person name="Antonin V."/>
            <person name="Barry K.W."/>
            <person name="Bougher N.L."/>
            <person name="Buchanan P."/>
            <person name="Buyck B."/>
            <person name="Bense V."/>
            <person name="Catcheside P."/>
            <person name="Chovatia M."/>
            <person name="Cooper J."/>
            <person name="Damon W."/>
            <person name="Desjardin D."/>
            <person name="Finy P."/>
            <person name="Geml J."/>
            <person name="Haridas S."/>
            <person name="Hughes K."/>
            <person name="Justo A."/>
            <person name="Karasinski D."/>
            <person name="Kautmanova I."/>
            <person name="Kiss B."/>
            <person name="Kocsube S."/>
            <person name="Kotiranta H."/>
            <person name="LaButti K.M."/>
            <person name="Lechner B.E."/>
            <person name="Liimatainen K."/>
            <person name="Lipzen A."/>
            <person name="Lukacs Z."/>
            <person name="Mihaltcheva S."/>
            <person name="Morgado L.N."/>
            <person name="Niskanen T."/>
            <person name="Noordeloos M.E."/>
            <person name="Ohm R.A."/>
            <person name="Ortiz-Santana B."/>
            <person name="Ovrebo C."/>
            <person name="Racz N."/>
            <person name="Riley R."/>
            <person name="Savchenko A."/>
            <person name="Shiryaev A."/>
            <person name="Soop K."/>
            <person name="Spirin V."/>
            <person name="Szebenyi C."/>
            <person name="Tomsovsky M."/>
            <person name="Tulloss R.E."/>
            <person name="Uehling J."/>
            <person name="Grigoriev I.V."/>
            <person name="Vagvolgyi C."/>
            <person name="Papp T."/>
            <person name="Martin F.M."/>
            <person name="Miettinen O."/>
            <person name="Hibbett D.S."/>
            <person name="Nagy L.G."/>
        </authorList>
    </citation>
    <scope>NUCLEOTIDE SEQUENCE [LARGE SCALE GENOMIC DNA]</scope>
    <source>
        <strain evidence="1 2">OMC1185</strain>
    </source>
</reference>
<protein>
    <submittedName>
        <fullName evidence="1">Uncharacterized protein</fullName>
    </submittedName>
</protein>
<evidence type="ECO:0000313" key="2">
    <source>
        <dbReference type="Proteomes" id="UP000305948"/>
    </source>
</evidence>